<dbReference type="SUPFAM" id="SSF53474">
    <property type="entry name" value="alpha/beta-Hydrolases"/>
    <property type="match status" value="1"/>
</dbReference>
<evidence type="ECO:0000259" key="2">
    <source>
        <dbReference type="Pfam" id="PF00561"/>
    </source>
</evidence>
<proteinExistence type="predicted"/>
<dbReference type="EMBL" id="JAGSXH010000015">
    <property type="protein sequence ID" value="MBS2962764.1"/>
    <property type="molecule type" value="Genomic_DNA"/>
</dbReference>
<dbReference type="Pfam" id="PF00561">
    <property type="entry name" value="Abhydrolase_1"/>
    <property type="match status" value="1"/>
</dbReference>
<dbReference type="Proteomes" id="UP000677913">
    <property type="component" value="Unassembled WGS sequence"/>
</dbReference>
<dbReference type="InterPro" id="IPR000639">
    <property type="entry name" value="Epox_hydrolase-like"/>
</dbReference>
<dbReference type="AlphaFoldDB" id="A0A8J7WNP3"/>
<name>A0A8J7WNP3_9ACTN</name>
<protein>
    <submittedName>
        <fullName evidence="3">Alpha/beta hydrolase</fullName>
    </submittedName>
</protein>
<keyword evidence="4" id="KW-1185">Reference proteome</keyword>
<dbReference type="PRINTS" id="PR00412">
    <property type="entry name" value="EPOXHYDRLASE"/>
</dbReference>
<accession>A0A8J7WNP3</accession>
<dbReference type="PANTHER" id="PTHR43329">
    <property type="entry name" value="EPOXIDE HYDROLASE"/>
    <property type="match status" value="1"/>
</dbReference>
<feature type="domain" description="AB hydrolase-1" evidence="2">
    <location>
        <begin position="35"/>
        <end position="287"/>
    </location>
</feature>
<keyword evidence="1 3" id="KW-0378">Hydrolase</keyword>
<evidence type="ECO:0000256" key="1">
    <source>
        <dbReference type="ARBA" id="ARBA00022801"/>
    </source>
</evidence>
<evidence type="ECO:0000313" key="4">
    <source>
        <dbReference type="Proteomes" id="UP000677913"/>
    </source>
</evidence>
<reference evidence="3" key="1">
    <citation type="submission" date="2021-04" db="EMBL/GenBank/DDBJ databases">
        <title>Genome based classification of Actinospica acidithermotolerans sp. nov., an actinobacterium isolated from an Indonesian hot spring.</title>
        <authorList>
            <person name="Kusuma A.B."/>
            <person name="Putra K.E."/>
            <person name="Nafisah S."/>
            <person name="Loh J."/>
            <person name="Nouioui I."/>
            <person name="Goodfellow M."/>
        </authorList>
    </citation>
    <scope>NUCLEOTIDE SEQUENCE</scope>
    <source>
        <strain evidence="3">DSM 45618</strain>
    </source>
</reference>
<dbReference type="InterPro" id="IPR029058">
    <property type="entry name" value="AB_hydrolase_fold"/>
</dbReference>
<gene>
    <name evidence="3" type="ORF">KGA66_06900</name>
</gene>
<comment type="caution">
    <text evidence="3">The sequence shown here is derived from an EMBL/GenBank/DDBJ whole genome shotgun (WGS) entry which is preliminary data.</text>
</comment>
<organism evidence="3 4">
    <name type="scientific">Actinocrinis puniceicyclus</name>
    <dbReference type="NCBI Taxonomy" id="977794"/>
    <lineage>
        <taxon>Bacteria</taxon>
        <taxon>Bacillati</taxon>
        <taxon>Actinomycetota</taxon>
        <taxon>Actinomycetes</taxon>
        <taxon>Catenulisporales</taxon>
        <taxon>Actinospicaceae</taxon>
        <taxon>Actinocrinis</taxon>
    </lineage>
</organism>
<dbReference type="Gene3D" id="3.40.50.1820">
    <property type="entry name" value="alpha/beta hydrolase"/>
    <property type="match status" value="1"/>
</dbReference>
<dbReference type="InterPro" id="IPR000073">
    <property type="entry name" value="AB_hydrolase_1"/>
</dbReference>
<evidence type="ECO:0000313" key="3">
    <source>
        <dbReference type="EMBL" id="MBS2962764.1"/>
    </source>
</evidence>
<dbReference type="RefSeq" id="WP_211465795.1">
    <property type="nucleotide sequence ID" value="NZ_JAGSXH010000015.1"/>
</dbReference>
<sequence length="305" mass="33732">MPSDLSPVYVEGAWTHREVSANGARFHVVELGEGPLVLFVHGFPQFWWTWRDQLTAFAEAGYRAAAMDLRGFGGSDKTPRGYDPITLTMDVTGVIRALGEANAAVIGHGWGATLGWTAATVRAKTVRRLVVVGAGHPRRQRAALLTDPAQIGASKHVFAAQRPLAAERSLLRDAGASVGRMLSEWSGPDWPPPEVAQRYEQAIAIPGVAHCSLEYFRWWVRSLPRPDGLQYQQRMRTPTEVPTLHLHGALDRAVLTSTARGSGRHVNAPYRWRLLEGVGHFPQEEAPKLFNTEVLNWLADDEPDR</sequence>
<dbReference type="GO" id="GO:0016787">
    <property type="term" value="F:hydrolase activity"/>
    <property type="evidence" value="ECO:0007669"/>
    <property type="project" value="UniProtKB-KW"/>
</dbReference>